<gene>
    <name evidence="10" type="primary">walK_4</name>
    <name evidence="10" type="ORF">NNJEOMEG_01241</name>
</gene>
<dbReference type="InterPro" id="IPR003594">
    <property type="entry name" value="HATPase_dom"/>
</dbReference>
<comment type="catalytic activity">
    <reaction evidence="1">
        <text>ATP + protein L-histidine = ADP + protein N-phospho-L-histidine.</text>
        <dbReference type="EC" id="2.7.13.3"/>
    </reaction>
</comment>
<dbReference type="SUPFAM" id="SSF47384">
    <property type="entry name" value="Homodimeric domain of signal transducing histidine kinase"/>
    <property type="match status" value="1"/>
</dbReference>
<keyword evidence="11" id="KW-1185">Reference proteome</keyword>
<dbReference type="EC" id="2.7.13.3" evidence="2"/>
<dbReference type="FunFam" id="1.10.287.130:FF:000001">
    <property type="entry name" value="Two-component sensor histidine kinase"/>
    <property type="match status" value="1"/>
</dbReference>
<keyword evidence="7" id="KW-0472">Membrane</keyword>
<dbReference type="InterPro" id="IPR036097">
    <property type="entry name" value="HisK_dim/P_sf"/>
</dbReference>
<feature type="domain" description="Histidine kinase" evidence="9">
    <location>
        <begin position="288"/>
        <end position="522"/>
    </location>
</feature>
<feature type="coiled-coil region" evidence="8">
    <location>
        <begin position="180"/>
        <end position="288"/>
    </location>
</feature>
<dbReference type="SMART" id="SM00388">
    <property type="entry name" value="HisKA"/>
    <property type="match status" value="1"/>
</dbReference>
<dbReference type="CDD" id="cd00082">
    <property type="entry name" value="HisKA"/>
    <property type="match status" value="1"/>
</dbReference>
<reference evidence="10 11" key="2">
    <citation type="submission" date="2020-05" db="EMBL/GenBank/DDBJ databases">
        <title>Draft genome sequence of Desulfovibrio sp. strainFSS-1.</title>
        <authorList>
            <person name="Shimoshige H."/>
            <person name="Kobayashi H."/>
            <person name="Maekawa T."/>
        </authorList>
    </citation>
    <scope>NUCLEOTIDE SEQUENCE [LARGE SCALE GENOMIC DNA]</scope>
    <source>
        <strain evidence="10 11">SIID29052-01</strain>
    </source>
</reference>
<dbReference type="AlphaFoldDB" id="A0A6V8LTJ0"/>
<reference evidence="10 11" key="1">
    <citation type="submission" date="2020-04" db="EMBL/GenBank/DDBJ databases">
        <authorList>
            <consortium name="Desulfovibrio sp. FSS-1 genome sequencing consortium"/>
            <person name="Shimoshige H."/>
            <person name="Kobayashi H."/>
            <person name="Maekawa T."/>
        </authorList>
    </citation>
    <scope>NUCLEOTIDE SEQUENCE [LARGE SCALE GENOMIC DNA]</scope>
    <source>
        <strain evidence="10 11">SIID29052-01</strain>
    </source>
</reference>
<keyword evidence="4 10" id="KW-0808">Transferase</keyword>
<evidence type="ECO:0000256" key="2">
    <source>
        <dbReference type="ARBA" id="ARBA00012438"/>
    </source>
</evidence>
<accession>A0A6V8LTJ0</accession>
<comment type="caution">
    <text evidence="10">The sequence shown here is derived from an EMBL/GenBank/DDBJ whole genome shotgun (WGS) entry which is preliminary data.</text>
</comment>
<evidence type="ECO:0000256" key="1">
    <source>
        <dbReference type="ARBA" id="ARBA00000085"/>
    </source>
</evidence>
<dbReference type="SUPFAM" id="SSF55781">
    <property type="entry name" value="GAF domain-like"/>
    <property type="match status" value="1"/>
</dbReference>
<dbReference type="Pfam" id="PF02518">
    <property type="entry name" value="HATPase_c"/>
    <property type="match status" value="1"/>
</dbReference>
<dbReference type="CDD" id="cd16922">
    <property type="entry name" value="HATPase_EvgS-ArcB-TorS-like"/>
    <property type="match status" value="1"/>
</dbReference>
<keyword evidence="6" id="KW-0902">Two-component regulatory system</keyword>
<name>A0A6V8LTJ0_9BACT</name>
<dbReference type="PANTHER" id="PTHR43711">
    <property type="entry name" value="TWO-COMPONENT HISTIDINE KINASE"/>
    <property type="match status" value="1"/>
</dbReference>
<dbReference type="SUPFAM" id="SSF55874">
    <property type="entry name" value="ATPase domain of HSP90 chaperone/DNA topoisomerase II/histidine kinase"/>
    <property type="match status" value="1"/>
</dbReference>
<keyword evidence="8" id="KW-0175">Coiled coil</keyword>
<dbReference type="FunFam" id="3.30.565.10:FF:000006">
    <property type="entry name" value="Sensor histidine kinase WalK"/>
    <property type="match status" value="1"/>
</dbReference>
<dbReference type="PRINTS" id="PR00344">
    <property type="entry name" value="BCTRLSENSOR"/>
</dbReference>
<dbReference type="InterPro" id="IPR036890">
    <property type="entry name" value="HATPase_C_sf"/>
</dbReference>
<evidence type="ECO:0000256" key="5">
    <source>
        <dbReference type="ARBA" id="ARBA00022777"/>
    </source>
</evidence>
<evidence type="ECO:0000256" key="6">
    <source>
        <dbReference type="ARBA" id="ARBA00023012"/>
    </source>
</evidence>
<proteinExistence type="predicted"/>
<dbReference type="Gene3D" id="1.10.287.130">
    <property type="match status" value="1"/>
</dbReference>
<dbReference type="Pfam" id="PF00512">
    <property type="entry name" value="HisKA"/>
    <property type="match status" value="1"/>
</dbReference>
<protein>
    <recommendedName>
        <fullName evidence="2">histidine kinase</fullName>
        <ecNumber evidence="2">2.7.13.3</ecNumber>
    </recommendedName>
</protein>
<evidence type="ECO:0000256" key="4">
    <source>
        <dbReference type="ARBA" id="ARBA00022679"/>
    </source>
</evidence>
<dbReference type="SMART" id="SM00387">
    <property type="entry name" value="HATPase_c"/>
    <property type="match status" value="1"/>
</dbReference>
<evidence type="ECO:0000256" key="3">
    <source>
        <dbReference type="ARBA" id="ARBA00022553"/>
    </source>
</evidence>
<evidence type="ECO:0000256" key="8">
    <source>
        <dbReference type="SAM" id="Coils"/>
    </source>
</evidence>
<dbReference type="InterPro" id="IPR050736">
    <property type="entry name" value="Sensor_HK_Regulatory"/>
</dbReference>
<evidence type="ECO:0000259" key="9">
    <source>
        <dbReference type="PROSITE" id="PS50109"/>
    </source>
</evidence>
<dbReference type="Gene3D" id="3.30.565.10">
    <property type="entry name" value="Histidine kinase-like ATPase, C-terminal domain"/>
    <property type="match status" value="1"/>
</dbReference>
<dbReference type="InterPro" id="IPR005467">
    <property type="entry name" value="His_kinase_dom"/>
</dbReference>
<evidence type="ECO:0000313" key="11">
    <source>
        <dbReference type="Proteomes" id="UP000494245"/>
    </source>
</evidence>
<dbReference type="Proteomes" id="UP000494245">
    <property type="component" value="Unassembled WGS sequence"/>
</dbReference>
<dbReference type="InterPro" id="IPR004358">
    <property type="entry name" value="Sig_transdc_His_kin-like_C"/>
</dbReference>
<evidence type="ECO:0000313" key="10">
    <source>
        <dbReference type="EMBL" id="GFK93409.1"/>
    </source>
</evidence>
<keyword evidence="5 10" id="KW-0418">Kinase</keyword>
<dbReference type="EMBL" id="BLTE01000004">
    <property type="protein sequence ID" value="GFK93409.1"/>
    <property type="molecule type" value="Genomic_DNA"/>
</dbReference>
<dbReference type="PROSITE" id="PS50109">
    <property type="entry name" value="HIS_KIN"/>
    <property type="match status" value="1"/>
</dbReference>
<dbReference type="PANTHER" id="PTHR43711:SF30">
    <property type="entry name" value="HISTIDINE KINASE"/>
    <property type="match status" value="1"/>
</dbReference>
<dbReference type="RefSeq" id="WP_173082405.1">
    <property type="nucleotide sequence ID" value="NZ_BLTE01000004.1"/>
</dbReference>
<dbReference type="GO" id="GO:0000155">
    <property type="term" value="F:phosphorelay sensor kinase activity"/>
    <property type="evidence" value="ECO:0007669"/>
    <property type="project" value="InterPro"/>
</dbReference>
<dbReference type="InterPro" id="IPR003661">
    <property type="entry name" value="HisK_dim/P_dom"/>
</dbReference>
<dbReference type="InterPro" id="IPR029016">
    <property type="entry name" value="GAF-like_dom_sf"/>
</dbReference>
<keyword evidence="3" id="KW-0597">Phosphoprotein</keyword>
<organism evidence="10 11">
    <name type="scientific">Fundidesulfovibrio magnetotacticus</name>
    <dbReference type="NCBI Taxonomy" id="2730080"/>
    <lineage>
        <taxon>Bacteria</taxon>
        <taxon>Pseudomonadati</taxon>
        <taxon>Thermodesulfobacteriota</taxon>
        <taxon>Desulfovibrionia</taxon>
        <taxon>Desulfovibrionales</taxon>
        <taxon>Desulfovibrionaceae</taxon>
        <taxon>Fundidesulfovibrio</taxon>
    </lineage>
</organism>
<evidence type="ECO:0000256" key="7">
    <source>
        <dbReference type="ARBA" id="ARBA00023136"/>
    </source>
</evidence>
<sequence length="529" mass="59258">MEQADAPEACPDDPRARHLEETSRFALAALDQAAALSDFSMSMMALEGPEPILELCLQRVEGLLPFRAVGIMLVDEADSSFRLATASPAEARRELQALADASVERGLFAFALREKRAVLDPPGPGGPKRLLHVLTTASRTRGMFLALVEEPAPELSEVTLTILSILLGNTAQALESCFLHRRIREMNRELEEKLDRLADSEMDLKAVNDNQDRLIRAKTRELQEAMARLEQEVGQRKKAEALLESLNQRLEAKVEVRTRALFRKVAEMEAANQQLKQLERLKSGFLSSVSHELRTPLTSIMGFARLIARDFERYFRPPDGHPSDAKARRLLRNLEIVEKESERLTRLINDVLDLTRIESGKMPWRDEPLSLSEVIADAVMAVEGRIDNRPHVHLRLELPRNLPDAVGDRDRILQVLINLLDNALKFTEEGYVLVEAGMDESGMLLICVEDTGPGVSEEEAEKIFDKFHQHSHKDTLKDKPKGTGLGLAICRHIVARHGGRIWVDPPREGQGSVFCFNLPVHRPGRVPAA</sequence>
<dbReference type="Gene3D" id="3.30.450.40">
    <property type="match status" value="1"/>
</dbReference>